<sequence>MSVDDYAQGWATTIIDGLNRPFPWGSAHQSQGPDDVDVTPWRLHPCFHGCLDWHSSAHMQWSALTLLEHANQTIDCATIDELVGLLNARLTNENAQVEAEYLRVHRGYERPYGWGWAALLSAKCSALATMASNSPEWASATRIVGRQIFDNLLAWLPTMTFPVRTGTHDNTAFGIGLCLDAAQALGRSDVVDAIVKHSHRFFDADTDYPSSWEPSGNDFLSAALSEAHLMARVYRAEGRSDEFGTWLHAFLPHLGQADDNLLDVAEVTDGTDGKLAHLYGLSLSRAWQLRVLTPWLDDDARRRIEVATNRQISEVASQITDGDFMSTHWLVSFALQAVLAKL</sequence>
<dbReference type="AlphaFoldDB" id="A0A3E2DKY5"/>
<comment type="caution">
    <text evidence="1">The sequence shown here is derived from an EMBL/GenBank/DDBJ whole genome shotgun (WGS) entry which is preliminary data.</text>
</comment>
<dbReference type="Proteomes" id="UP000259211">
    <property type="component" value="Unassembled WGS sequence"/>
</dbReference>
<dbReference type="Pfam" id="PF11199">
    <property type="entry name" value="DUF2891"/>
    <property type="match status" value="1"/>
</dbReference>
<reference evidence="1 2" key="1">
    <citation type="submission" date="2017-07" db="EMBL/GenBank/DDBJ databases">
        <authorList>
            <person name="Sun Z.S."/>
            <person name="Albrecht U."/>
            <person name="Echele G."/>
            <person name="Lee C.C."/>
        </authorList>
    </citation>
    <scope>NUCLEOTIDE SEQUENCE [LARGE SCALE GENOMIC DNA]</scope>
    <source>
        <strain evidence="1 2">P16-029</strain>
    </source>
</reference>
<gene>
    <name evidence="1" type="ORF">CHT91_04475</name>
</gene>
<evidence type="ECO:0000313" key="2">
    <source>
        <dbReference type="Proteomes" id="UP000259211"/>
    </source>
</evidence>
<accession>A0A3E2DKY5</accession>
<dbReference type="InterPro" id="IPR021365">
    <property type="entry name" value="DUF2891"/>
</dbReference>
<protein>
    <submittedName>
        <fullName evidence="1">DUF2891 domain-containing protein</fullName>
    </submittedName>
</protein>
<name>A0A3E2DKY5_9ACTN</name>
<dbReference type="EMBL" id="NOWI01000003">
    <property type="protein sequence ID" value="RFT46056.1"/>
    <property type="molecule type" value="Genomic_DNA"/>
</dbReference>
<proteinExistence type="predicted"/>
<dbReference type="RefSeq" id="WP_065674234.1">
    <property type="nucleotide sequence ID" value="NZ_JAQDJS010000005.1"/>
</dbReference>
<evidence type="ECO:0000313" key="1">
    <source>
        <dbReference type="EMBL" id="RFT46056.1"/>
    </source>
</evidence>
<organism evidence="1 2">
    <name type="scientific">Cutibacterium avidum</name>
    <dbReference type="NCBI Taxonomy" id="33010"/>
    <lineage>
        <taxon>Bacteria</taxon>
        <taxon>Bacillati</taxon>
        <taxon>Actinomycetota</taxon>
        <taxon>Actinomycetes</taxon>
        <taxon>Propionibacteriales</taxon>
        <taxon>Propionibacteriaceae</taxon>
        <taxon>Cutibacterium</taxon>
    </lineage>
</organism>